<keyword evidence="4" id="KW-1185">Reference proteome</keyword>
<evidence type="ECO:0000259" key="2">
    <source>
        <dbReference type="Pfam" id="PF11860"/>
    </source>
</evidence>
<dbReference type="InterPro" id="IPR002477">
    <property type="entry name" value="Peptidoglycan-bd-like"/>
</dbReference>
<evidence type="ECO:0000313" key="4">
    <source>
        <dbReference type="Proteomes" id="UP000242763"/>
    </source>
</evidence>
<proteinExistence type="predicted"/>
<dbReference type="Pfam" id="PF01471">
    <property type="entry name" value="PG_binding_1"/>
    <property type="match status" value="1"/>
</dbReference>
<dbReference type="EMBL" id="FORF01000033">
    <property type="protein sequence ID" value="SFJ59986.1"/>
    <property type="molecule type" value="Genomic_DNA"/>
</dbReference>
<gene>
    <name evidence="3" type="ORF">SAMN03080618_03417</name>
</gene>
<dbReference type="AlphaFoldDB" id="A0A1I3SRF6"/>
<feature type="domain" description="Peptidoglycan binding-like" evidence="1">
    <location>
        <begin position="171"/>
        <end position="226"/>
    </location>
</feature>
<name>A0A1I3SRF6_9HYPH</name>
<dbReference type="SUPFAM" id="SSF47090">
    <property type="entry name" value="PGBD-like"/>
    <property type="match status" value="1"/>
</dbReference>
<dbReference type="STRING" id="1121003.SAMN03080618_03417"/>
<dbReference type="Pfam" id="PF11860">
    <property type="entry name" value="Muramidase"/>
    <property type="match status" value="1"/>
</dbReference>
<organism evidence="3 4">
    <name type="scientific">Aquamicrobium aerolatum DSM 21857</name>
    <dbReference type="NCBI Taxonomy" id="1121003"/>
    <lineage>
        <taxon>Bacteria</taxon>
        <taxon>Pseudomonadati</taxon>
        <taxon>Pseudomonadota</taxon>
        <taxon>Alphaproteobacteria</taxon>
        <taxon>Hyphomicrobiales</taxon>
        <taxon>Phyllobacteriaceae</taxon>
        <taxon>Aerobium</taxon>
    </lineage>
</organism>
<evidence type="ECO:0000313" key="3">
    <source>
        <dbReference type="EMBL" id="SFJ59986.1"/>
    </source>
</evidence>
<reference evidence="4" key="1">
    <citation type="submission" date="2016-10" db="EMBL/GenBank/DDBJ databases">
        <authorList>
            <person name="Varghese N."/>
            <person name="Submissions S."/>
        </authorList>
    </citation>
    <scope>NUCLEOTIDE SEQUENCE [LARGE SCALE GENOMIC DNA]</scope>
    <source>
        <strain evidence="4">DSM 21857</strain>
    </source>
</reference>
<dbReference type="InterPro" id="IPR024408">
    <property type="entry name" value="Muramidase"/>
</dbReference>
<dbReference type="InterPro" id="IPR036366">
    <property type="entry name" value="PGBDSf"/>
</dbReference>
<feature type="domain" description="N-acetylmuramidase" evidence="2">
    <location>
        <begin position="7"/>
        <end position="154"/>
    </location>
</feature>
<protein>
    <submittedName>
        <fullName evidence="3">Peptidoglycan binding domain-containing protein</fullName>
    </submittedName>
</protein>
<evidence type="ECO:0000259" key="1">
    <source>
        <dbReference type="Pfam" id="PF01471"/>
    </source>
</evidence>
<dbReference type="Gene3D" id="1.10.101.10">
    <property type="entry name" value="PGBD-like superfamily/PGBD"/>
    <property type="match status" value="1"/>
</dbReference>
<accession>A0A1I3SRF6</accession>
<sequence>MISGTPQPLIRFEGHYFDRRLSASEREAARRQGLSSATAGTIRNPSSQEARWALVNRAASINRAAAHEATSWGLGQVMGAHWSWLGYSSIDAFVAEARAGADGQLRLMTRYIIKAGLVEALRKHDWPSFARGYNGPAYRQNDYDRKLARAYRQFTSQQAPTATALLKLGARGTQVRALQSQLVERGYVLGVDGIFGPQTEACLKHFQKVAGLAVDGIAGPATLKALAATPSWLEWLKDILLRAIRI</sequence>
<dbReference type="Proteomes" id="UP000242763">
    <property type="component" value="Unassembled WGS sequence"/>
</dbReference>
<dbReference type="InterPro" id="IPR036365">
    <property type="entry name" value="PGBD-like_sf"/>
</dbReference>